<dbReference type="PROSITE" id="PS51257">
    <property type="entry name" value="PROKAR_LIPOPROTEIN"/>
    <property type="match status" value="1"/>
</dbReference>
<protein>
    <recommendedName>
        <fullName evidence="3">Lipoprotein</fullName>
    </recommendedName>
</protein>
<accession>A0A371IPQ3</accession>
<gene>
    <name evidence="1" type="ORF">CHF27_013345</name>
</gene>
<organism evidence="1 2">
    <name type="scientific">Romboutsia maritimum</name>
    <dbReference type="NCBI Taxonomy" id="2020948"/>
    <lineage>
        <taxon>Bacteria</taxon>
        <taxon>Bacillati</taxon>
        <taxon>Bacillota</taxon>
        <taxon>Clostridia</taxon>
        <taxon>Peptostreptococcales</taxon>
        <taxon>Peptostreptococcaceae</taxon>
        <taxon>Romboutsia</taxon>
    </lineage>
</organism>
<sequence length="186" mass="21485">MKKKLLLLGCVLIILIFIVSCKSNNIENETIIFRNYLSENNISGMGLDYKLKNIKKGKYTISLYSKEFENGKFVKEQSLYNKTLDFGEKLNKFDISVYQEKEKIKVLTGEFELNEKILDFFRTDSAGIAMFGIETEKKITIDNELPIIGYIIGDDVKKIESINIDEIFNHKSTGEIIIYLKISDIR</sequence>
<dbReference type="Proteomes" id="UP000243494">
    <property type="component" value="Unassembled WGS sequence"/>
</dbReference>
<evidence type="ECO:0000313" key="1">
    <source>
        <dbReference type="EMBL" id="RDY22459.1"/>
    </source>
</evidence>
<name>A0A371IPQ3_9FIRM</name>
<dbReference type="AlphaFoldDB" id="A0A371IPQ3"/>
<comment type="caution">
    <text evidence="1">The sequence shown here is derived from an EMBL/GenBank/DDBJ whole genome shotgun (WGS) entry which is preliminary data.</text>
</comment>
<evidence type="ECO:0000313" key="2">
    <source>
        <dbReference type="Proteomes" id="UP000243494"/>
    </source>
</evidence>
<proteinExistence type="predicted"/>
<keyword evidence="2" id="KW-1185">Reference proteome</keyword>
<dbReference type="OrthoDB" id="1758032at2"/>
<dbReference type="EMBL" id="NOJZ02000054">
    <property type="protein sequence ID" value="RDY22459.1"/>
    <property type="molecule type" value="Genomic_DNA"/>
</dbReference>
<evidence type="ECO:0008006" key="3">
    <source>
        <dbReference type="Google" id="ProtNLM"/>
    </source>
</evidence>
<reference evidence="1 2" key="1">
    <citation type="journal article" date="2017" name="Genome Announc.">
        <title>Draft Genome Sequence of Romboutsia maritimum sp. nov. Strain CCRI-22766(T), Isolated from Coastal Estuarine Mud.</title>
        <authorList>
            <person name="Maheux A.F."/>
            <person name="Boudreau D.K."/>
            <person name="Berube E."/>
            <person name="Boissinot M."/>
            <person name="Raymond F."/>
            <person name="Brodeur S."/>
            <person name="Corbeil J."/>
            <person name="Brightwell G."/>
            <person name="Broda D."/>
            <person name="Omar R.F."/>
            <person name="Bergeron M.G."/>
        </authorList>
    </citation>
    <scope>NUCLEOTIDE SEQUENCE [LARGE SCALE GENOMIC DNA]</scope>
    <source>
        <strain evidence="1 2">CCRI-22766</strain>
    </source>
</reference>
<dbReference type="RefSeq" id="WP_095406526.1">
    <property type="nucleotide sequence ID" value="NZ_NOJZ02000054.1"/>
</dbReference>